<reference evidence="1 2" key="1">
    <citation type="submission" date="2015-01" db="EMBL/GenBank/DDBJ databases">
        <title>Evolution of Trichinella species and genotypes.</title>
        <authorList>
            <person name="Korhonen P.K."/>
            <person name="Edoardo P."/>
            <person name="Giuseppe L.R."/>
            <person name="Gasser R.B."/>
        </authorList>
    </citation>
    <scope>NUCLEOTIDE SEQUENCE [LARGE SCALE GENOMIC DNA]</scope>
    <source>
        <strain evidence="1">ISS2496</strain>
    </source>
</reference>
<dbReference type="AlphaFoldDB" id="A0A0V0ZUW7"/>
<keyword evidence="2" id="KW-1185">Reference proteome</keyword>
<name>A0A0V0ZUW7_9BILA</name>
<comment type="caution">
    <text evidence="1">The sequence shown here is derived from an EMBL/GenBank/DDBJ whole genome shotgun (WGS) entry which is preliminary data.</text>
</comment>
<dbReference type="Proteomes" id="UP000054783">
    <property type="component" value="Unassembled WGS sequence"/>
</dbReference>
<accession>A0A0V0ZUW7</accession>
<protein>
    <submittedName>
        <fullName evidence="1">Uncharacterized protein</fullName>
    </submittedName>
</protein>
<evidence type="ECO:0000313" key="1">
    <source>
        <dbReference type="EMBL" id="KRY16210.1"/>
    </source>
</evidence>
<proteinExistence type="predicted"/>
<gene>
    <name evidence="1" type="ORF">T12_10878</name>
</gene>
<evidence type="ECO:0000313" key="2">
    <source>
        <dbReference type="Proteomes" id="UP000054783"/>
    </source>
</evidence>
<dbReference type="EMBL" id="JYDQ01000082">
    <property type="protein sequence ID" value="KRY16210.1"/>
    <property type="molecule type" value="Genomic_DNA"/>
</dbReference>
<organism evidence="1 2">
    <name type="scientific">Trichinella patagoniensis</name>
    <dbReference type="NCBI Taxonomy" id="990121"/>
    <lineage>
        <taxon>Eukaryota</taxon>
        <taxon>Metazoa</taxon>
        <taxon>Ecdysozoa</taxon>
        <taxon>Nematoda</taxon>
        <taxon>Enoplea</taxon>
        <taxon>Dorylaimia</taxon>
        <taxon>Trichinellida</taxon>
        <taxon>Trichinellidae</taxon>
        <taxon>Trichinella</taxon>
    </lineage>
</organism>
<sequence>MEEVYNDILNKSLKVIISFIANLPQVLNFSDQQLERTGNVQMKQFHLNLQNKFIIRLCIFRDAGYKLIFAVEEMKSAIFVQWEQCADDKQNKFVEQLNKKNCTLSPLPSANQTEVTKHQII</sequence>
<dbReference type="OrthoDB" id="10336080at2759"/>